<keyword evidence="1" id="KW-0770">Synapse</keyword>
<reference evidence="5" key="3">
    <citation type="submission" date="2020-05" db="UniProtKB">
        <authorList>
            <consortium name="EnsemblMetazoa"/>
        </authorList>
    </citation>
    <scope>IDENTIFICATION</scope>
    <source>
        <strain evidence="5">PEST</strain>
    </source>
</reference>
<evidence type="ECO:0000256" key="2">
    <source>
        <dbReference type="ARBA" id="ARBA00034103"/>
    </source>
</evidence>
<evidence type="ECO:0000313" key="5">
    <source>
        <dbReference type="EnsemblMetazoa" id="AGAP001690-PB"/>
    </source>
</evidence>
<feature type="compositionally biased region" description="Low complexity" evidence="3">
    <location>
        <begin position="9"/>
        <end position="22"/>
    </location>
</feature>
<sequence length="630" mass="69387">MILTPTDHLSPPSTTSRLSDSDTTSECDIDGLMTGRDGASVSSLGSSSSPPPEVDLQDRRSRRDMSPQGRKRAAGMVAKDYRTVSGVGQGFHNQMSAEASSAYRRNGTMALNQRSQSAAPSDNYRDDRRDSLSPQDDRYTEYPVLPLHQYAPRFQSRSATATPTGSPKKRQLPQVPHMSRNAAIRERFIQDFEERSGGRFARHRGRQSHHQPTYRSTGMGGWERHYSGLSDSDLTTHSLESRIRPRHSLSPDKDFMGDFGDSDMESVVSVTSSAFSTQSERPRGSKGISDYDVRGRSRYGGHNGGREAYRQRDRDRDRDRNSSDHERDRDLSDREQRESRERGELDQSLSNTEGTPEDKIDGSLSDTAVIQSLDARRKLDQRSPKSETPTRDRDRFGTGMGIKSNSTSQLSATDQGVSPSSSSSTSQRKRASAGSIQRSVEVTPIPAQSAAYRAGSLHSISSSEGSSWSPSLRVAGDTGPLSDFIDGLGPGQLVGRQVLGAPALGDIQLSMCYQKGSLEVEVIRARGLQARPGSKVLPAPYVKVYLVSGKKCIEKAKTTTARKTLDPLYQQQLVFREPFAGCILQVTVWGDYGRMEGKKVFMGVAQIMLDNLNLSHIVIGWYKLFGTTSL</sequence>
<dbReference type="SUPFAM" id="SSF49562">
    <property type="entry name" value="C2 domain (Calcium/lipid-binding domain, CaLB)"/>
    <property type="match status" value="1"/>
</dbReference>
<feature type="compositionally biased region" description="Basic and acidic residues" evidence="3">
    <location>
        <begin position="56"/>
        <end position="65"/>
    </location>
</feature>
<feature type="compositionally biased region" description="Polar residues" evidence="3">
    <location>
        <begin position="155"/>
        <end position="165"/>
    </location>
</feature>
<dbReference type="GO" id="GO:0031267">
    <property type="term" value="F:small GTPase binding"/>
    <property type="evidence" value="ECO:0007669"/>
    <property type="project" value="InterPro"/>
</dbReference>
<dbReference type="InterPro" id="IPR039032">
    <property type="entry name" value="Rim-like"/>
</dbReference>
<feature type="region of interest" description="Disordered" evidence="3">
    <location>
        <begin position="242"/>
        <end position="261"/>
    </location>
</feature>
<dbReference type="Pfam" id="PF00168">
    <property type="entry name" value="C2"/>
    <property type="match status" value="1"/>
</dbReference>
<feature type="compositionally biased region" description="Low complexity" evidence="3">
    <location>
        <begin position="270"/>
        <end position="279"/>
    </location>
</feature>
<organism evidence="5 6">
    <name type="scientific">Anopheles gambiae</name>
    <name type="common">African malaria mosquito</name>
    <dbReference type="NCBI Taxonomy" id="7165"/>
    <lineage>
        <taxon>Eukaryota</taxon>
        <taxon>Metazoa</taxon>
        <taxon>Ecdysozoa</taxon>
        <taxon>Arthropoda</taxon>
        <taxon>Hexapoda</taxon>
        <taxon>Insecta</taxon>
        <taxon>Pterygota</taxon>
        <taxon>Neoptera</taxon>
        <taxon>Endopterygota</taxon>
        <taxon>Diptera</taxon>
        <taxon>Nematocera</taxon>
        <taxon>Culicoidea</taxon>
        <taxon>Culicidae</taxon>
        <taxon>Anophelinae</taxon>
        <taxon>Anopheles</taxon>
    </lineage>
</organism>
<dbReference type="GO" id="GO:0045202">
    <property type="term" value="C:synapse"/>
    <property type="evidence" value="ECO:0007669"/>
    <property type="project" value="UniProtKB-SubCell"/>
</dbReference>
<dbReference type="GO" id="GO:0006887">
    <property type="term" value="P:exocytosis"/>
    <property type="evidence" value="ECO:0007669"/>
    <property type="project" value="InterPro"/>
</dbReference>
<dbReference type="Gene3D" id="2.60.40.150">
    <property type="entry name" value="C2 domain"/>
    <property type="match status" value="1"/>
</dbReference>
<evidence type="ECO:0000259" key="4">
    <source>
        <dbReference type="PROSITE" id="PS50004"/>
    </source>
</evidence>
<evidence type="ECO:0000256" key="1">
    <source>
        <dbReference type="ARBA" id="ARBA00023018"/>
    </source>
</evidence>
<dbReference type="PROSITE" id="PS50004">
    <property type="entry name" value="C2"/>
    <property type="match status" value="1"/>
</dbReference>
<dbReference type="InterPro" id="IPR000008">
    <property type="entry name" value="C2_dom"/>
</dbReference>
<feature type="region of interest" description="Disordered" evidence="3">
    <location>
        <begin position="270"/>
        <end position="442"/>
    </location>
</feature>
<protein>
    <submittedName>
        <fullName evidence="5">Regulating synaptic membrane exocytosis protein 2</fullName>
    </submittedName>
</protein>
<dbReference type="SMART" id="SM00239">
    <property type="entry name" value="C2"/>
    <property type="match status" value="1"/>
</dbReference>
<feature type="region of interest" description="Disordered" evidence="3">
    <location>
        <begin position="199"/>
        <end position="221"/>
    </location>
</feature>
<dbReference type="PANTHER" id="PTHR12157:SF21">
    <property type="entry name" value="RAB3 INTERACTING MOLECULE, ISOFORM F"/>
    <property type="match status" value="1"/>
</dbReference>
<evidence type="ECO:0000256" key="3">
    <source>
        <dbReference type="SAM" id="MobiDB-lite"/>
    </source>
</evidence>
<dbReference type="PANTHER" id="PTHR12157">
    <property type="entry name" value="REGULATING SYNAPTIC MEMBRANE EXOCYTOSIS PROTEIN"/>
    <property type="match status" value="1"/>
</dbReference>
<feature type="compositionally biased region" description="Basic residues" evidence="3">
    <location>
        <begin position="200"/>
        <end position="209"/>
    </location>
</feature>
<keyword evidence="6" id="KW-1185">Reference proteome</keyword>
<feature type="compositionally biased region" description="Basic and acidic residues" evidence="3">
    <location>
        <begin position="374"/>
        <end position="396"/>
    </location>
</feature>
<dbReference type="CDD" id="cd04028">
    <property type="entry name" value="C2B_RIM1alpha"/>
    <property type="match status" value="1"/>
</dbReference>
<accession>A0A1S4GCQ2</accession>
<dbReference type="EnsemblMetazoa" id="AGAP001690-RB">
    <property type="protein sequence ID" value="AGAP001690-PB"/>
    <property type="gene ID" value="AGAP001690"/>
</dbReference>
<comment type="subcellular location">
    <subcellularLocation>
        <location evidence="2">Synapse</location>
    </subcellularLocation>
</comment>
<name>A0A1S4GCQ2_ANOGA</name>
<dbReference type="FunFam" id="2.60.40.150:FF:000188">
    <property type="entry name" value="Uncharacterized protein, isoform D"/>
    <property type="match status" value="1"/>
</dbReference>
<feature type="compositionally biased region" description="Polar residues" evidence="3">
    <location>
        <begin position="403"/>
        <end position="417"/>
    </location>
</feature>
<feature type="compositionally biased region" description="Basic and acidic residues" evidence="3">
    <location>
        <begin position="242"/>
        <end position="256"/>
    </location>
</feature>
<feature type="compositionally biased region" description="Basic and acidic residues" evidence="3">
    <location>
        <begin position="304"/>
        <end position="345"/>
    </location>
</feature>
<dbReference type="AlphaFoldDB" id="A0A1S4GCQ2"/>
<reference evidence="5 6" key="1">
    <citation type="journal article" date="2002" name="Science">
        <title>The genome sequence of the malaria mosquito Anopheles gambiae.</title>
        <authorList>
            <person name="Holt R.A."/>
            <person name="Subramanian G.M."/>
            <person name="Halpern A."/>
            <person name="Sutton G.G."/>
            <person name="Charlab R."/>
            <person name="Nusskern D.R."/>
            <person name="Wincker P."/>
            <person name="Clark A.G."/>
            <person name="Ribeiro J.M."/>
            <person name="Wides R."/>
            <person name="Salzberg S.L."/>
            <person name="Loftus B."/>
            <person name="Yandell M."/>
            <person name="Majoros W.H."/>
            <person name="Rusch D.B."/>
            <person name="Lai Z."/>
            <person name="Kraft C.L."/>
            <person name="Abril J.F."/>
            <person name="Anthouard V."/>
            <person name="Arensburger P."/>
            <person name="Atkinson P.W."/>
            <person name="Baden H."/>
            <person name="de Berardinis V."/>
            <person name="Baldwin D."/>
            <person name="Benes V."/>
            <person name="Biedler J."/>
            <person name="Blass C."/>
            <person name="Bolanos R."/>
            <person name="Boscus D."/>
            <person name="Barnstead M."/>
            <person name="Cai S."/>
            <person name="Center A."/>
            <person name="Chaturverdi K."/>
            <person name="Christophides G.K."/>
            <person name="Chrystal M.A."/>
            <person name="Clamp M."/>
            <person name="Cravchik A."/>
            <person name="Curwen V."/>
            <person name="Dana A."/>
            <person name="Delcher A."/>
            <person name="Dew I."/>
            <person name="Evans C.A."/>
            <person name="Flanigan M."/>
            <person name="Grundschober-Freimoser A."/>
            <person name="Friedli L."/>
            <person name="Gu Z."/>
            <person name="Guan P."/>
            <person name="Guigo R."/>
            <person name="Hillenmeyer M.E."/>
            <person name="Hladun S.L."/>
            <person name="Hogan J.R."/>
            <person name="Hong Y.S."/>
            <person name="Hoover J."/>
            <person name="Jaillon O."/>
            <person name="Ke Z."/>
            <person name="Kodira C."/>
            <person name="Kokoza E."/>
            <person name="Koutsos A."/>
            <person name="Letunic I."/>
            <person name="Levitsky A."/>
            <person name="Liang Y."/>
            <person name="Lin J.J."/>
            <person name="Lobo N.F."/>
            <person name="Lopez J.R."/>
            <person name="Malek J.A."/>
            <person name="McIntosh T.C."/>
            <person name="Meister S."/>
            <person name="Miller J."/>
            <person name="Mobarry C."/>
            <person name="Mongin E."/>
            <person name="Murphy S.D."/>
            <person name="O'Brochta D.A."/>
            <person name="Pfannkoch C."/>
            <person name="Qi R."/>
            <person name="Regier M.A."/>
            <person name="Remington K."/>
            <person name="Shao H."/>
            <person name="Sharakhova M.V."/>
            <person name="Sitter C.D."/>
            <person name="Shetty J."/>
            <person name="Smith T.J."/>
            <person name="Strong R."/>
            <person name="Sun J."/>
            <person name="Thomasova D."/>
            <person name="Ton L.Q."/>
            <person name="Topalis P."/>
            <person name="Tu Z."/>
            <person name="Unger M.F."/>
            <person name="Walenz B."/>
            <person name="Wang A."/>
            <person name="Wang J."/>
            <person name="Wang M."/>
            <person name="Wang X."/>
            <person name="Woodford K.J."/>
            <person name="Wortman J.R."/>
            <person name="Wu M."/>
            <person name="Yao A."/>
            <person name="Zdobnov E.M."/>
            <person name="Zhang H."/>
            <person name="Zhao Q."/>
            <person name="Zhao S."/>
            <person name="Zhu S.C."/>
            <person name="Zhimulev I."/>
            <person name="Coluzzi M."/>
            <person name="della Torre A."/>
            <person name="Roth C.W."/>
            <person name="Louis C."/>
            <person name="Kalush F."/>
            <person name="Mural R.J."/>
            <person name="Myers E.W."/>
            <person name="Adams M.D."/>
            <person name="Smith H.O."/>
            <person name="Broder S."/>
            <person name="Gardner M.J."/>
            <person name="Fraser C.M."/>
            <person name="Birney E."/>
            <person name="Bork P."/>
            <person name="Brey P.T."/>
            <person name="Venter J.C."/>
            <person name="Weissenbach J."/>
            <person name="Kafatos F.C."/>
            <person name="Collins F.H."/>
            <person name="Hoffman S.L."/>
        </authorList>
    </citation>
    <scope>NUCLEOTIDE SEQUENCE [LARGE SCALE GENOMIC DNA]</scope>
    <source>
        <strain evidence="5 6">PEST</strain>
    </source>
</reference>
<dbReference type="Proteomes" id="UP000007062">
    <property type="component" value="Chromosome 2R"/>
</dbReference>
<dbReference type="InterPro" id="IPR035892">
    <property type="entry name" value="C2_domain_sf"/>
</dbReference>
<reference evidence="5 6" key="2">
    <citation type="journal article" date="2004" name="Trends Parasitol.">
        <title>The Anopheles gambiae genome: an update.</title>
        <authorList>
            <person name="Mongin E."/>
            <person name="Louis C."/>
            <person name="Holt R.A."/>
            <person name="Birney E."/>
            <person name="Collins F.H."/>
        </authorList>
    </citation>
    <scope>NUCLEOTIDE SEQUENCE [LARGE SCALE GENOMIC DNA]</scope>
    <source>
        <strain evidence="5 6">PEST</strain>
    </source>
</reference>
<dbReference type="GO" id="GO:0016020">
    <property type="term" value="C:membrane"/>
    <property type="evidence" value="ECO:0007669"/>
    <property type="project" value="InterPro"/>
</dbReference>
<proteinExistence type="predicted"/>
<dbReference type="EMBL" id="AAAB01008987">
    <property type="status" value="NOT_ANNOTATED_CDS"/>
    <property type="molecule type" value="Genomic_DNA"/>
</dbReference>
<feature type="compositionally biased region" description="Basic and acidic residues" evidence="3">
    <location>
        <begin position="123"/>
        <end position="140"/>
    </location>
</feature>
<feature type="domain" description="C2" evidence="4">
    <location>
        <begin position="503"/>
        <end position="622"/>
    </location>
</feature>
<dbReference type="VEuPathDB" id="VectorBase:AGAMI1_003625"/>
<feature type="compositionally biased region" description="Polar residues" evidence="3">
    <location>
        <begin position="109"/>
        <end position="120"/>
    </location>
</feature>
<evidence type="ECO:0000313" key="6">
    <source>
        <dbReference type="Proteomes" id="UP000007062"/>
    </source>
</evidence>
<feature type="region of interest" description="Disordered" evidence="3">
    <location>
        <begin position="1"/>
        <end position="176"/>
    </location>
</feature>